<dbReference type="CDD" id="cd07432">
    <property type="entry name" value="PHP_HisPPase"/>
    <property type="match status" value="1"/>
</dbReference>
<evidence type="ECO:0000259" key="1">
    <source>
        <dbReference type="Pfam" id="PF02811"/>
    </source>
</evidence>
<dbReference type="InterPro" id="IPR004013">
    <property type="entry name" value="PHP_dom"/>
</dbReference>
<dbReference type="Proteomes" id="UP000806542">
    <property type="component" value="Unassembled WGS sequence"/>
</dbReference>
<dbReference type="PANTHER" id="PTHR42924:SF3">
    <property type="entry name" value="POLYMERASE_HISTIDINOL PHOSPHATASE N-TERMINAL DOMAIN-CONTAINING PROTEIN"/>
    <property type="match status" value="1"/>
</dbReference>
<reference evidence="2" key="1">
    <citation type="submission" date="2020-10" db="EMBL/GenBank/DDBJ databases">
        <title>ChiBAC.</title>
        <authorList>
            <person name="Zenner C."/>
            <person name="Hitch T.C.A."/>
            <person name="Clavel T."/>
        </authorList>
    </citation>
    <scope>NUCLEOTIDE SEQUENCE</scope>
    <source>
        <strain evidence="2">DSM 107454</strain>
    </source>
</reference>
<protein>
    <submittedName>
        <fullName evidence="2">PHP domain-containing protein</fullName>
    </submittedName>
</protein>
<dbReference type="GO" id="GO:0035312">
    <property type="term" value="F:5'-3' DNA exonuclease activity"/>
    <property type="evidence" value="ECO:0007669"/>
    <property type="project" value="TreeGrafter"/>
</dbReference>
<sequence length="229" mass="25606">MEKWELHCHTAEVSKCSQVLAEKMVSIYIKMGYDGIVVTDHFNQGTFENLESASVEEKINFFLNGYYNTIRAAKNRIKVLLGMELCCGSSNDYLIYGINKTFLKLLATNSIDLRKLSIKEVSDLVHQNNMLLIQAHPFRNAMTIIPPELLDGIETFNGNPRHASRNDIAYAWAEKYNLVATSGSDFHNIGDAGRGGIIVPGVIQNQADLIQAILSHPKHIITKDGFSHI</sequence>
<gene>
    <name evidence="2" type="ORF">INF28_04115</name>
</gene>
<keyword evidence="3" id="KW-1185">Reference proteome</keyword>
<dbReference type="Gene3D" id="3.20.20.140">
    <property type="entry name" value="Metal-dependent hydrolases"/>
    <property type="match status" value="1"/>
</dbReference>
<dbReference type="InterPro" id="IPR016195">
    <property type="entry name" value="Pol/histidinol_Pase-like"/>
</dbReference>
<name>A0A9D5M569_9FIRM</name>
<feature type="domain" description="PHP" evidence="1">
    <location>
        <begin position="5"/>
        <end position="226"/>
    </location>
</feature>
<dbReference type="GO" id="GO:0004534">
    <property type="term" value="F:5'-3' RNA exonuclease activity"/>
    <property type="evidence" value="ECO:0007669"/>
    <property type="project" value="TreeGrafter"/>
</dbReference>
<dbReference type="SUPFAM" id="SSF89550">
    <property type="entry name" value="PHP domain-like"/>
    <property type="match status" value="1"/>
</dbReference>
<accession>A0A9D5M569</accession>
<dbReference type="EMBL" id="JADCKB010000006">
    <property type="protein sequence ID" value="MBE5039647.1"/>
    <property type="molecule type" value="Genomic_DNA"/>
</dbReference>
<dbReference type="Pfam" id="PF02811">
    <property type="entry name" value="PHP"/>
    <property type="match status" value="1"/>
</dbReference>
<evidence type="ECO:0000313" key="2">
    <source>
        <dbReference type="EMBL" id="MBE5039647.1"/>
    </source>
</evidence>
<dbReference type="PANTHER" id="PTHR42924">
    <property type="entry name" value="EXONUCLEASE"/>
    <property type="match status" value="1"/>
</dbReference>
<dbReference type="AlphaFoldDB" id="A0A9D5M569"/>
<evidence type="ECO:0000313" key="3">
    <source>
        <dbReference type="Proteomes" id="UP000806542"/>
    </source>
</evidence>
<organism evidence="2 3">
    <name type="scientific">Ructibacterium gallinarum</name>
    <dbReference type="NCBI Taxonomy" id="2779355"/>
    <lineage>
        <taxon>Bacteria</taxon>
        <taxon>Bacillati</taxon>
        <taxon>Bacillota</taxon>
        <taxon>Clostridia</taxon>
        <taxon>Eubacteriales</taxon>
        <taxon>Oscillospiraceae</taxon>
        <taxon>Ructibacterium</taxon>
    </lineage>
</organism>
<dbReference type="RefSeq" id="WP_226392208.1">
    <property type="nucleotide sequence ID" value="NZ_JADCKB010000006.1"/>
</dbReference>
<dbReference type="InterPro" id="IPR052018">
    <property type="entry name" value="PHP_domain"/>
</dbReference>
<comment type="caution">
    <text evidence="2">The sequence shown here is derived from an EMBL/GenBank/DDBJ whole genome shotgun (WGS) entry which is preliminary data.</text>
</comment>
<proteinExistence type="predicted"/>